<reference evidence="3" key="1">
    <citation type="submission" date="2022-03" db="EMBL/GenBank/DDBJ databases">
        <authorList>
            <person name="Martin C."/>
        </authorList>
    </citation>
    <scope>NUCLEOTIDE SEQUENCE</scope>
</reference>
<accession>A0A8S4NZJ9</accession>
<keyword evidence="2" id="KW-0812">Transmembrane</keyword>
<feature type="region of interest" description="Disordered" evidence="1">
    <location>
        <begin position="160"/>
        <end position="180"/>
    </location>
</feature>
<comment type="caution">
    <text evidence="3">The sequence shown here is derived from an EMBL/GenBank/DDBJ whole genome shotgun (WGS) entry which is preliminary data.</text>
</comment>
<keyword evidence="4" id="KW-1185">Reference proteome</keyword>
<sequence length="348" mass="39428">MNLQNLQEKLSIRCQGHLGILVVFLTIVIMGTNSLPVSSLKQTVKNVEKHHQVVYDRDTNAKRRQGDHFKYQPRDGEANLTKFRKMNTAIESVLDIMPLPVTSRRTKPQSGHVPFPPHRRPIATGHPVHTAHPVHPSHPVHTDHPVHGGDDDVSTTVAMRTSKDPKRLSPNPTTTETTRTTTEAIISLPNRTVDLGNNTSIILYILPATTPMPRNDTLPSNITDDNKRQFWLNQSLVMFRKFYAVVKVGFSLENKNRNLTNALKNTTASFINLTAEDYRHIPGLEHDDDLYDQLKIEQHRNMSAEYMRTLFWKLYDTTQNGLTSDGIALFNAQPTTIEDLAYHCCPFG</sequence>
<dbReference type="Proteomes" id="UP000749559">
    <property type="component" value="Unassembled WGS sequence"/>
</dbReference>
<dbReference type="EMBL" id="CAIIXF020000006">
    <property type="protein sequence ID" value="CAH1785998.1"/>
    <property type="molecule type" value="Genomic_DNA"/>
</dbReference>
<name>A0A8S4NZJ9_OWEFU</name>
<feature type="transmembrane region" description="Helical" evidence="2">
    <location>
        <begin position="12"/>
        <end position="31"/>
    </location>
</feature>
<organism evidence="3 4">
    <name type="scientific">Owenia fusiformis</name>
    <name type="common">Polychaete worm</name>
    <dbReference type="NCBI Taxonomy" id="6347"/>
    <lineage>
        <taxon>Eukaryota</taxon>
        <taxon>Metazoa</taxon>
        <taxon>Spiralia</taxon>
        <taxon>Lophotrochozoa</taxon>
        <taxon>Annelida</taxon>
        <taxon>Polychaeta</taxon>
        <taxon>Sedentaria</taxon>
        <taxon>Canalipalpata</taxon>
        <taxon>Sabellida</taxon>
        <taxon>Oweniida</taxon>
        <taxon>Oweniidae</taxon>
        <taxon>Owenia</taxon>
    </lineage>
</organism>
<evidence type="ECO:0000313" key="3">
    <source>
        <dbReference type="EMBL" id="CAH1785998.1"/>
    </source>
</evidence>
<proteinExistence type="predicted"/>
<keyword evidence="2" id="KW-0472">Membrane</keyword>
<gene>
    <name evidence="3" type="ORF">OFUS_LOCUS11973</name>
</gene>
<protein>
    <submittedName>
        <fullName evidence="3">Uncharacterized protein</fullName>
    </submittedName>
</protein>
<keyword evidence="2" id="KW-1133">Transmembrane helix</keyword>
<evidence type="ECO:0000256" key="2">
    <source>
        <dbReference type="SAM" id="Phobius"/>
    </source>
</evidence>
<evidence type="ECO:0000313" key="4">
    <source>
        <dbReference type="Proteomes" id="UP000749559"/>
    </source>
</evidence>
<evidence type="ECO:0000256" key="1">
    <source>
        <dbReference type="SAM" id="MobiDB-lite"/>
    </source>
</evidence>
<dbReference type="AlphaFoldDB" id="A0A8S4NZJ9"/>